<sequence length="319" mass="34518">MEPVSQLLSPHGIREPFRRILVAVDPAGASQNAVAYTTRLCTHETQVLVLGFFEDPAAFLTPHSRTPSDMRQAFNELREDELLALERAKVALQRSGASVHHRLLGRALGNRDISAGIGRVSNEWNADLVVVGAEPADGLFATLTTRVSGVLAEHTHRAILVIPEHAIESSLHLPCRILFAVDGSDTSLNAVRTGMRFAPTHAQLLAVYVEGRGVDLSDLKASLRSPSAGMSRGERALDSATALMSAQAPSATIERRLSHTGMTEDVAAAIVRETREWEADLVVIGAQDREGLSSWFNGHENERVARVIDRPLLVVNGAL</sequence>
<organism evidence="3 4">
    <name type="scientific">Pandoraea communis</name>
    <dbReference type="NCBI Taxonomy" id="2508297"/>
    <lineage>
        <taxon>Bacteria</taxon>
        <taxon>Pseudomonadati</taxon>
        <taxon>Pseudomonadota</taxon>
        <taxon>Betaproteobacteria</taxon>
        <taxon>Burkholderiales</taxon>
        <taxon>Burkholderiaceae</taxon>
        <taxon>Pandoraea</taxon>
    </lineage>
</organism>
<evidence type="ECO:0000259" key="2">
    <source>
        <dbReference type="Pfam" id="PF00582"/>
    </source>
</evidence>
<dbReference type="InterPro" id="IPR006016">
    <property type="entry name" value="UspA"/>
</dbReference>
<dbReference type="SUPFAM" id="SSF52402">
    <property type="entry name" value="Adenine nucleotide alpha hydrolases-like"/>
    <property type="match status" value="2"/>
</dbReference>
<dbReference type="Gene3D" id="3.40.50.620">
    <property type="entry name" value="HUPs"/>
    <property type="match status" value="2"/>
</dbReference>
<dbReference type="InterPro" id="IPR014729">
    <property type="entry name" value="Rossmann-like_a/b/a_fold"/>
</dbReference>
<dbReference type="EMBL" id="CABPSE010000006">
    <property type="protein sequence ID" value="VVE03186.1"/>
    <property type="molecule type" value="Genomic_DNA"/>
</dbReference>
<keyword evidence="4" id="KW-1185">Reference proteome</keyword>
<dbReference type="PANTHER" id="PTHR46268:SF6">
    <property type="entry name" value="UNIVERSAL STRESS PROTEIN UP12"/>
    <property type="match status" value="1"/>
</dbReference>
<evidence type="ECO:0000313" key="3">
    <source>
        <dbReference type="EMBL" id="VVE03186.1"/>
    </source>
</evidence>
<proteinExistence type="inferred from homology"/>
<dbReference type="Pfam" id="PF00582">
    <property type="entry name" value="Usp"/>
    <property type="match status" value="2"/>
</dbReference>
<reference evidence="3 4" key="1">
    <citation type="submission" date="2019-08" db="EMBL/GenBank/DDBJ databases">
        <authorList>
            <person name="Peeters C."/>
        </authorList>
    </citation>
    <scope>NUCLEOTIDE SEQUENCE [LARGE SCALE GENOMIC DNA]</scope>
    <source>
        <strain evidence="3 4">LMG 31111</strain>
    </source>
</reference>
<gene>
    <name evidence="3" type="ORF">PCO31111_02267</name>
</gene>
<dbReference type="InterPro" id="IPR006015">
    <property type="entry name" value="Universal_stress_UspA"/>
</dbReference>
<dbReference type="AlphaFoldDB" id="A0A5E4UTE2"/>
<dbReference type="Proteomes" id="UP000383971">
    <property type="component" value="Unassembled WGS sequence"/>
</dbReference>
<accession>A0A5E4UTE2</accession>
<dbReference type="CDD" id="cd00293">
    <property type="entry name" value="USP-like"/>
    <property type="match status" value="2"/>
</dbReference>
<protein>
    <submittedName>
        <fullName evidence="3">UspA domain-containing protein</fullName>
    </submittedName>
</protein>
<dbReference type="PRINTS" id="PR01438">
    <property type="entry name" value="UNVRSLSTRESS"/>
</dbReference>
<name>A0A5E4UTE2_9BURK</name>
<comment type="similarity">
    <text evidence="1">Belongs to the universal stress protein A family.</text>
</comment>
<feature type="domain" description="UspA" evidence="2">
    <location>
        <begin position="176"/>
        <end position="315"/>
    </location>
</feature>
<evidence type="ECO:0000256" key="1">
    <source>
        <dbReference type="ARBA" id="ARBA00008791"/>
    </source>
</evidence>
<feature type="domain" description="UspA" evidence="2">
    <location>
        <begin position="17"/>
        <end position="163"/>
    </location>
</feature>
<dbReference type="PANTHER" id="PTHR46268">
    <property type="entry name" value="STRESS RESPONSE PROTEIN NHAX"/>
    <property type="match status" value="1"/>
</dbReference>
<evidence type="ECO:0000313" key="4">
    <source>
        <dbReference type="Proteomes" id="UP000383971"/>
    </source>
</evidence>